<dbReference type="OrthoDB" id="679767at2"/>
<keyword evidence="5 6" id="KW-0472">Membrane</keyword>
<keyword evidence="3 6" id="KW-0812">Transmembrane</keyword>
<dbReference type="GO" id="GO:0005886">
    <property type="term" value="C:plasma membrane"/>
    <property type="evidence" value="ECO:0007669"/>
    <property type="project" value="UniProtKB-SubCell"/>
</dbReference>
<feature type="transmembrane region" description="Helical" evidence="6">
    <location>
        <begin position="6"/>
        <end position="27"/>
    </location>
</feature>
<keyword evidence="8" id="KW-1185">Reference proteome</keyword>
<comment type="caution">
    <text evidence="7">The sequence shown here is derived from an EMBL/GenBank/DDBJ whole genome shotgun (WGS) entry which is preliminary data.</text>
</comment>
<reference evidence="7 8" key="1">
    <citation type="submission" date="2019-02" db="EMBL/GenBank/DDBJ databases">
        <title>Genomic Encyclopedia of Archaeal and Bacterial Type Strains, Phase II (KMG-II): from individual species to whole genera.</title>
        <authorList>
            <person name="Goeker M."/>
        </authorList>
    </citation>
    <scope>NUCLEOTIDE SEQUENCE [LARGE SCALE GENOMIC DNA]</scope>
    <source>
        <strain evidence="7 8">DSM 21411</strain>
    </source>
</reference>
<sequence>MMHALIEGIYMGLLLSAMIGPVFFTLIQSSLENGFKYAAALALGIFLSDLLYVVITYFGVSFLAEFPDFEWYLAVFGGIVLVGFGISNFFKKGMDRPSTGGIPVLRAKKRTAFIKGFSINGINPFVLLFWISIAGLLAVNNEFDSMDVGIYYLGILLTVFSIDLVKAFVAKKLKNLITAKVMTVLNKVVGTALILYGFRLFWFANTL</sequence>
<evidence type="ECO:0000256" key="5">
    <source>
        <dbReference type="ARBA" id="ARBA00023136"/>
    </source>
</evidence>
<evidence type="ECO:0000256" key="2">
    <source>
        <dbReference type="ARBA" id="ARBA00022475"/>
    </source>
</evidence>
<feature type="transmembrane region" description="Helical" evidence="6">
    <location>
        <begin position="181"/>
        <end position="204"/>
    </location>
</feature>
<keyword evidence="4 6" id="KW-1133">Transmembrane helix</keyword>
<evidence type="ECO:0000313" key="8">
    <source>
        <dbReference type="Proteomes" id="UP000292209"/>
    </source>
</evidence>
<dbReference type="PANTHER" id="PTHR30086">
    <property type="entry name" value="ARGININE EXPORTER PROTEIN ARGO"/>
    <property type="match status" value="1"/>
</dbReference>
<organism evidence="7 8">
    <name type="scientific">Cecembia calidifontis</name>
    <dbReference type="NCBI Taxonomy" id="1187080"/>
    <lineage>
        <taxon>Bacteria</taxon>
        <taxon>Pseudomonadati</taxon>
        <taxon>Bacteroidota</taxon>
        <taxon>Cytophagia</taxon>
        <taxon>Cytophagales</taxon>
        <taxon>Cyclobacteriaceae</taxon>
        <taxon>Cecembia</taxon>
    </lineage>
</organism>
<feature type="transmembrane region" description="Helical" evidence="6">
    <location>
        <begin position="150"/>
        <end position="169"/>
    </location>
</feature>
<evidence type="ECO:0000256" key="3">
    <source>
        <dbReference type="ARBA" id="ARBA00022692"/>
    </source>
</evidence>
<dbReference type="RefSeq" id="WP_130276862.1">
    <property type="nucleotide sequence ID" value="NZ_SGXG01000001.1"/>
</dbReference>
<evidence type="ECO:0000256" key="6">
    <source>
        <dbReference type="SAM" id="Phobius"/>
    </source>
</evidence>
<evidence type="ECO:0000313" key="7">
    <source>
        <dbReference type="EMBL" id="RZS98095.1"/>
    </source>
</evidence>
<keyword evidence="2" id="KW-1003">Cell membrane</keyword>
<dbReference type="GO" id="GO:0015171">
    <property type="term" value="F:amino acid transmembrane transporter activity"/>
    <property type="evidence" value="ECO:0007669"/>
    <property type="project" value="TreeGrafter"/>
</dbReference>
<dbReference type="AlphaFoldDB" id="A0A4Q7PCY9"/>
<dbReference type="EMBL" id="SGXG01000001">
    <property type="protein sequence ID" value="RZS98095.1"/>
    <property type="molecule type" value="Genomic_DNA"/>
</dbReference>
<evidence type="ECO:0000256" key="1">
    <source>
        <dbReference type="ARBA" id="ARBA00004651"/>
    </source>
</evidence>
<comment type="subcellular location">
    <subcellularLocation>
        <location evidence="1">Cell membrane</location>
        <topology evidence="1">Multi-pass membrane protein</topology>
    </subcellularLocation>
</comment>
<evidence type="ECO:0000256" key="4">
    <source>
        <dbReference type="ARBA" id="ARBA00022989"/>
    </source>
</evidence>
<feature type="transmembrane region" description="Helical" evidence="6">
    <location>
        <begin position="39"/>
        <end position="59"/>
    </location>
</feature>
<protein>
    <submittedName>
        <fullName evidence="7">Threonine/homoserine/homoserine lactone efflux protein</fullName>
    </submittedName>
</protein>
<accession>A0A4Q7PCY9</accession>
<feature type="transmembrane region" description="Helical" evidence="6">
    <location>
        <begin position="112"/>
        <end position="138"/>
    </location>
</feature>
<dbReference type="PANTHER" id="PTHR30086:SF20">
    <property type="entry name" value="ARGININE EXPORTER PROTEIN ARGO-RELATED"/>
    <property type="match status" value="1"/>
</dbReference>
<gene>
    <name evidence="7" type="ORF">BC751_3727</name>
</gene>
<dbReference type="Pfam" id="PF01810">
    <property type="entry name" value="LysE"/>
    <property type="match status" value="1"/>
</dbReference>
<name>A0A4Q7PCY9_9BACT</name>
<feature type="transmembrane region" description="Helical" evidence="6">
    <location>
        <begin position="71"/>
        <end position="91"/>
    </location>
</feature>
<dbReference type="Proteomes" id="UP000292209">
    <property type="component" value="Unassembled WGS sequence"/>
</dbReference>
<dbReference type="InterPro" id="IPR001123">
    <property type="entry name" value="LeuE-type"/>
</dbReference>
<proteinExistence type="predicted"/>